<evidence type="ECO:0000313" key="2">
    <source>
        <dbReference type="Proteomes" id="UP000799444"/>
    </source>
</evidence>
<organism evidence="1 2">
    <name type="scientific">Polyplosphaeria fusca</name>
    <dbReference type="NCBI Taxonomy" id="682080"/>
    <lineage>
        <taxon>Eukaryota</taxon>
        <taxon>Fungi</taxon>
        <taxon>Dikarya</taxon>
        <taxon>Ascomycota</taxon>
        <taxon>Pezizomycotina</taxon>
        <taxon>Dothideomycetes</taxon>
        <taxon>Pleosporomycetidae</taxon>
        <taxon>Pleosporales</taxon>
        <taxon>Tetraplosphaeriaceae</taxon>
        <taxon>Polyplosphaeria</taxon>
    </lineage>
</organism>
<dbReference type="OrthoDB" id="3678099at2759"/>
<gene>
    <name evidence="1" type="ORF">EJ04DRAFT_515912</name>
</gene>
<dbReference type="Proteomes" id="UP000799444">
    <property type="component" value="Unassembled WGS sequence"/>
</dbReference>
<sequence length="232" mass="27529">MADVTFTHGPSWGFPTLPGEIRNIIYGYLLRDAPARIYIHSRTFRDDRHPRTKPIPYHGFVQSCRTVRYELRCHWLARLVVELTDVDRFVRDFLIRPYNMPATNFRVLWDPRRPLQVVIRKRSYYSDVHLLSLLRLRLQNPLRKPLIISATEPSQRQTSELLQNESAEWKRWIMSGAVCDIVLRNWKPGRPLEIVVKAGSEETWMSSFNCRPPRTWVKKMGLEGFNVQVREW</sequence>
<keyword evidence="2" id="KW-1185">Reference proteome</keyword>
<dbReference type="EMBL" id="ML996244">
    <property type="protein sequence ID" value="KAF2729483.1"/>
    <property type="molecule type" value="Genomic_DNA"/>
</dbReference>
<accession>A0A9P4QLD7</accession>
<name>A0A9P4QLD7_9PLEO</name>
<reference evidence="1" key="1">
    <citation type="journal article" date="2020" name="Stud. Mycol.">
        <title>101 Dothideomycetes genomes: a test case for predicting lifestyles and emergence of pathogens.</title>
        <authorList>
            <person name="Haridas S."/>
            <person name="Albert R."/>
            <person name="Binder M."/>
            <person name="Bloem J."/>
            <person name="Labutti K."/>
            <person name="Salamov A."/>
            <person name="Andreopoulos B."/>
            <person name="Baker S."/>
            <person name="Barry K."/>
            <person name="Bills G."/>
            <person name="Bluhm B."/>
            <person name="Cannon C."/>
            <person name="Castanera R."/>
            <person name="Culley D."/>
            <person name="Daum C."/>
            <person name="Ezra D."/>
            <person name="Gonzalez J."/>
            <person name="Henrissat B."/>
            <person name="Kuo A."/>
            <person name="Liang C."/>
            <person name="Lipzen A."/>
            <person name="Lutzoni F."/>
            <person name="Magnuson J."/>
            <person name="Mondo S."/>
            <person name="Nolan M."/>
            <person name="Ohm R."/>
            <person name="Pangilinan J."/>
            <person name="Park H.-J."/>
            <person name="Ramirez L."/>
            <person name="Alfaro M."/>
            <person name="Sun H."/>
            <person name="Tritt A."/>
            <person name="Yoshinaga Y."/>
            <person name="Zwiers L.-H."/>
            <person name="Turgeon B."/>
            <person name="Goodwin S."/>
            <person name="Spatafora J."/>
            <person name="Crous P."/>
            <person name="Grigoriev I."/>
        </authorList>
    </citation>
    <scope>NUCLEOTIDE SEQUENCE</scope>
    <source>
        <strain evidence="1">CBS 125425</strain>
    </source>
</reference>
<comment type="caution">
    <text evidence="1">The sequence shown here is derived from an EMBL/GenBank/DDBJ whole genome shotgun (WGS) entry which is preliminary data.</text>
</comment>
<proteinExistence type="predicted"/>
<dbReference type="AlphaFoldDB" id="A0A9P4QLD7"/>
<evidence type="ECO:0000313" key="1">
    <source>
        <dbReference type="EMBL" id="KAF2729483.1"/>
    </source>
</evidence>
<protein>
    <submittedName>
        <fullName evidence="1">Uncharacterized protein</fullName>
    </submittedName>
</protein>